<evidence type="ECO:0000256" key="2">
    <source>
        <dbReference type="ARBA" id="ARBA00022475"/>
    </source>
</evidence>
<sequence>MTLYKKLAPFYYLTLFYLLVSFLLRLVLYFHPITETSFSFIDSIKIFGLGLVSDVFVFVIASVFLWLYLIFISNSKYLKPTGHIILGIFLALFIYIASGKSILNEYGGGLPRIVLIFLGIKIFLFGLLLFLPNYRDKIRFWLFSFVIFLYVLLILQNGISEYFFWNEFGVKYNFIAVNYLVYTNEVIGNIMQSYPVVPLFSALFVIAGTVTYFIVKRTSAYIYSIPSFIEKIKISALYITLFIFSLFVIPRLALTENSENTFSDELQSNGLYKFYLAYVNSSLDYFKFYKTIPNAQAYGILKEQLPTISGESTLRNIQSDAPENRKNVVLITIESYSAEFMKRYGNDENITPFLDSLADKSLEFTNLYAVGNRTVRGLEAVTLSIPPTAGESVVKRKDNKNKFTTGSVFIKKGYTTKYLYGGDAYFDNMRDFFSGNHYDIVDKSSFTPDEITFSNVWGVCDEDMSNKAIKVMNAEAKLNKPFFNHIMTVSNHRPFTYPNGKIDIPGDAKSRDGGVKYTDYALKRFFHMASKQPWFKNTVFVIVADHCASSAGKTELPLDKYRIPAFIYSPGFVPVQKYNTLMSQIDVMPTLFGLLNFSYESKFYGEDVLKSDYKPRAFIATYQDMGLIKDNVLTILSPKQVVKQFQLKLVPKEGIAPEYQIYYDQTPLTKQRTDLENETISYYQTASDMLKHKKYDK</sequence>
<proteinExistence type="predicted"/>
<dbReference type="EC" id="2.7.8.-" evidence="8"/>
<evidence type="ECO:0000313" key="9">
    <source>
        <dbReference type="Proteomes" id="UP001589589"/>
    </source>
</evidence>
<dbReference type="InterPro" id="IPR017850">
    <property type="entry name" value="Alkaline_phosphatase_core_sf"/>
</dbReference>
<keyword evidence="9" id="KW-1185">Reference proteome</keyword>
<evidence type="ECO:0000256" key="1">
    <source>
        <dbReference type="ARBA" id="ARBA00004651"/>
    </source>
</evidence>
<keyword evidence="5 6" id="KW-0472">Membrane</keyword>
<dbReference type="Proteomes" id="UP001589589">
    <property type="component" value="Unassembled WGS sequence"/>
</dbReference>
<dbReference type="EMBL" id="JBHMEX010000063">
    <property type="protein sequence ID" value="MFB9066287.1"/>
    <property type="molecule type" value="Genomic_DNA"/>
</dbReference>
<comment type="caution">
    <text evidence="8">The sequence shown here is derived from an EMBL/GenBank/DDBJ whole genome shotgun (WGS) entry which is preliminary data.</text>
</comment>
<reference evidence="8 9" key="1">
    <citation type="submission" date="2024-09" db="EMBL/GenBank/DDBJ databases">
        <authorList>
            <person name="Sun Q."/>
            <person name="Mori K."/>
        </authorList>
    </citation>
    <scope>NUCLEOTIDE SEQUENCE [LARGE SCALE GENOMIC DNA]</scope>
    <source>
        <strain evidence="8 9">CECT 7908</strain>
    </source>
</reference>
<evidence type="ECO:0000256" key="3">
    <source>
        <dbReference type="ARBA" id="ARBA00022692"/>
    </source>
</evidence>
<organism evidence="8 9">
    <name type="scientific">Flavobacterium branchiarum</name>
    <dbReference type="NCBI Taxonomy" id="1114870"/>
    <lineage>
        <taxon>Bacteria</taxon>
        <taxon>Pseudomonadati</taxon>
        <taxon>Bacteroidota</taxon>
        <taxon>Flavobacteriia</taxon>
        <taxon>Flavobacteriales</taxon>
        <taxon>Flavobacteriaceae</taxon>
        <taxon>Flavobacterium</taxon>
    </lineage>
</organism>
<keyword evidence="4 6" id="KW-1133">Transmembrane helix</keyword>
<feature type="transmembrane region" description="Helical" evidence="6">
    <location>
        <begin position="196"/>
        <end position="215"/>
    </location>
</feature>
<keyword evidence="2" id="KW-1003">Cell membrane</keyword>
<dbReference type="PANTHER" id="PTHR47371">
    <property type="entry name" value="LIPOTEICHOIC ACID SYNTHASE"/>
    <property type="match status" value="1"/>
</dbReference>
<feature type="transmembrane region" description="Helical" evidence="6">
    <location>
        <begin position="109"/>
        <end position="131"/>
    </location>
</feature>
<name>A0ABV5FRX4_9FLAO</name>
<gene>
    <name evidence="8" type="ORF">ACFFUQ_19900</name>
</gene>
<keyword evidence="8" id="KW-0808">Transferase</keyword>
<dbReference type="CDD" id="cd16015">
    <property type="entry name" value="LTA_synthase"/>
    <property type="match status" value="1"/>
</dbReference>
<dbReference type="Gene3D" id="3.40.720.10">
    <property type="entry name" value="Alkaline Phosphatase, subunit A"/>
    <property type="match status" value="1"/>
</dbReference>
<dbReference type="PANTHER" id="PTHR47371:SF3">
    <property type="entry name" value="PHOSPHOGLYCEROL TRANSFERASE I"/>
    <property type="match status" value="1"/>
</dbReference>
<evidence type="ECO:0000256" key="5">
    <source>
        <dbReference type="ARBA" id="ARBA00023136"/>
    </source>
</evidence>
<dbReference type="Pfam" id="PF00884">
    <property type="entry name" value="Sulfatase"/>
    <property type="match status" value="1"/>
</dbReference>
<feature type="transmembrane region" description="Helical" evidence="6">
    <location>
        <begin position="138"/>
        <end position="159"/>
    </location>
</feature>
<feature type="transmembrane region" description="Helical" evidence="6">
    <location>
        <begin position="12"/>
        <end position="31"/>
    </location>
</feature>
<evidence type="ECO:0000313" key="8">
    <source>
        <dbReference type="EMBL" id="MFB9066287.1"/>
    </source>
</evidence>
<feature type="transmembrane region" description="Helical" evidence="6">
    <location>
        <begin position="84"/>
        <end position="103"/>
    </location>
</feature>
<feature type="domain" description="Sulfatase N-terminal" evidence="7">
    <location>
        <begin position="326"/>
        <end position="596"/>
    </location>
</feature>
<evidence type="ECO:0000256" key="4">
    <source>
        <dbReference type="ARBA" id="ARBA00022989"/>
    </source>
</evidence>
<accession>A0ABV5FRX4</accession>
<comment type="subcellular location">
    <subcellularLocation>
        <location evidence="1">Cell membrane</location>
        <topology evidence="1">Multi-pass membrane protein</topology>
    </subcellularLocation>
</comment>
<dbReference type="GO" id="GO:0016740">
    <property type="term" value="F:transferase activity"/>
    <property type="evidence" value="ECO:0007669"/>
    <property type="project" value="UniProtKB-KW"/>
</dbReference>
<dbReference type="Gene3D" id="3.30.1120.80">
    <property type="match status" value="1"/>
</dbReference>
<keyword evidence="3 6" id="KW-0812">Transmembrane</keyword>
<dbReference type="SUPFAM" id="SSF53649">
    <property type="entry name" value="Alkaline phosphatase-like"/>
    <property type="match status" value="1"/>
</dbReference>
<dbReference type="InterPro" id="IPR000917">
    <property type="entry name" value="Sulfatase_N"/>
</dbReference>
<feature type="transmembrane region" description="Helical" evidence="6">
    <location>
        <begin position="51"/>
        <end position="72"/>
    </location>
</feature>
<dbReference type="InterPro" id="IPR050448">
    <property type="entry name" value="OpgB/LTA_synthase_biosynth"/>
</dbReference>
<feature type="transmembrane region" description="Helical" evidence="6">
    <location>
        <begin position="236"/>
        <end position="254"/>
    </location>
</feature>
<dbReference type="RefSeq" id="WP_290264433.1">
    <property type="nucleotide sequence ID" value="NZ_JAUFQQ010000003.1"/>
</dbReference>
<evidence type="ECO:0000259" key="7">
    <source>
        <dbReference type="Pfam" id="PF00884"/>
    </source>
</evidence>
<protein>
    <submittedName>
        <fullName evidence="8">LTA synthase family protein</fullName>
        <ecNumber evidence="8">2.7.8.-</ecNumber>
    </submittedName>
</protein>
<evidence type="ECO:0000256" key="6">
    <source>
        <dbReference type="SAM" id="Phobius"/>
    </source>
</evidence>